<sequence length="178" mass="19831">MSETTRSHRDHVHGLFIKHSPLIRGFILSLLPNMSRADDVLQETFLTISDKANDFVIGTDFVAWACTIAKYKVLEECKRLGGKATAVLSPEVVEALCVVQHPSTDDREGEKLQALTMCLDTLPPSMRRAIELRYTRAHTASEIASLFGWSTDSVYVILSRARAALEKCINIRLKTDGV</sequence>
<comment type="caution">
    <text evidence="7">The sequence shown here is derived from an EMBL/GenBank/DDBJ whole genome shotgun (WGS) entry which is preliminary data.</text>
</comment>
<gene>
    <name evidence="7" type="ORF">Rcae01_03627</name>
</gene>
<dbReference type="NCBIfam" id="TIGR02989">
    <property type="entry name" value="Sig-70_gvs1"/>
    <property type="match status" value="1"/>
</dbReference>
<evidence type="ECO:0000256" key="1">
    <source>
        <dbReference type="ARBA" id="ARBA00010641"/>
    </source>
</evidence>
<dbReference type="InterPro" id="IPR013324">
    <property type="entry name" value="RNA_pol_sigma_r3/r4-like"/>
</dbReference>
<evidence type="ECO:0000259" key="6">
    <source>
        <dbReference type="Pfam" id="PF08281"/>
    </source>
</evidence>
<evidence type="ECO:0000256" key="4">
    <source>
        <dbReference type="ARBA" id="ARBA00023163"/>
    </source>
</evidence>
<protein>
    <submittedName>
        <fullName evidence="7">Uncharacterized protein</fullName>
    </submittedName>
</protein>
<dbReference type="Pfam" id="PF04542">
    <property type="entry name" value="Sigma70_r2"/>
    <property type="match status" value="1"/>
</dbReference>
<proteinExistence type="inferred from homology"/>
<dbReference type="Gene3D" id="1.10.1740.10">
    <property type="match status" value="1"/>
</dbReference>
<dbReference type="PANTHER" id="PTHR43133">
    <property type="entry name" value="RNA POLYMERASE ECF-TYPE SIGMA FACTO"/>
    <property type="match status" value="1"/>
</dbReference>
<dbReference type="InterPro" id="IPR014331">
    <property type="entry name" value="RNA_pol_sigma70_ECF_RHOBA"/>
</dbReference>
<keyword evidence="3" id="KW-0731">Sigma factor</keyword>
<evidence type="ECO:0000256" key="3">
    <source>
        <dbReference type="ARBA" id="ARBA00023082"/>
    </source>
</evidence>
<evidence type="ECO:0000313" key="8">
    <source>
        <dbReference type="Proteomes" id="UP001416858"/>
    </source>
</evidence>
<dbReference type="NCBIfam" id="TIGR02937">
    <property type="entry name" value="sigma70-ECF"/>
    <property type="match status" value="1"/>
</dbReference>
<evidence type="ECO:0000259" key="5">
    <source>
        <dbReference type="Pfam" id="PF04542"/>
    </source>
</evidence>
<dbReference type="Proteomes" id="UP001416858">
    <property type="component" value="Unassembled WGS sequence"/>
</dbReference>
<evidence type="ECO:0000313" key="7">
    <source>
        <dbReference type="EMBL" id="GAA5508161.1"/>
    </source>
</evidence>
<dbReference type="SUPFAM" id="SSF88659">
    <property type="entry name" value="Sigma3 and sigma4 domains of RNA polymerase sigma factors"/>
    <property type="match status" value="1"/>
</dbReference>
<dbReference type="Gene3D" id="1.10.10.10">
    <property type="entry name" value="Winged helix-like DNA-binding domain superfamily/Winged helix DNA-binding domain"/>
    <property type="match status" value="1"/>
</dbReference>
<feature type="domain" description="RNA polymerase sigma factor 70 region 4 type 2" evidence="6">
    <location>
        <begin position="113"/>
        <end position="165"/>
    </location>
</feature>
<dbReference type="InterPro" id="IPR014284">
    <property type="entry name" value="RNA_pol_sigma-70_dom"/>
</dbReference>
<comment type="similarity">
    <text evidence="1">Belongs to the sigma-70 factor family. ECF subfamily.</text>
</comment>
<dbReference type="PANTHER" id="PTHR43133:SF51">
    <property type="entry name" value="RNA POLYMERASE SIGMA FACTOR"/>
    <property type="match status" value="1"/>
</dbReference>
<dbReference type="RefSeq" id="WP_345684963.1">
    <property type="nucleotide sequence ID" value="NZ_BAABRO010000008.1"/>
</dbReference>
<dbReference type="InterPro" id="IPR036388">
    <property type="entry name" value="WH-like_DNA-bd_sf"/>
</dbReference>
<keyword evidence="4" id="KW-0804">Transcription</keyword>
<dbReference type="SUPFAM" id="SSF88946">
    <property type="entry name" value="Sigma2 domain of RNA polymerase sigma factors"/>
    <property type="match status" value="1"/>
</dbReference>
<keyword evidence="2" id="KW-0805">Transcription regulation</keyword>
<dbReference type="CDD" id="cd06171">
    <property type="entry name" value="Sigma70_r4"/>
    <property type="match status" value="1"/>
</dbReference>
<dbReference type="EMBL" id="BAABRO010000008">
    <property type="protein sequence ID" value="GAA5508161.1"/>
    <property type="molecule type" value="Genomic_DNA"/>
</dbReference>
<dbReference type="InterPro" id="IPR039425">
    <property type="entry name" value="RNA_pol_sigma-70-like"/>
</dbReference>
<reference evidence="7 8" key="1">
    <citation type="submission" date="2024-02" db="EMBL/GenBank/DDBJ databases">
        <title>Rhodopirellula caenicola NBRC 110016.</title>
        <authorList>
            <person name="Ichikawa N."/>
            <person name="Katano-Makiyama Y."/>
            <person name="Hidaka K."/>
        </authorList>
    </citation>
    <scope>NUCLEOTIDE SEQUENCE [LARGE SCALE GENOMIC DNA]</scope>
    <source>
        <strain evidence="7 8">NBRC 110016</strain>
    </source>
</reference>
<name>A0ABP9VU03_9BACT</name>
<dbReference type="InterPro" id="IPR013249">
    <property type="entry name" value="RNA_pol_sigma70_r4_t2"/>
</dbReference>
<keyword evidence="8" id="KW-1185">Reference proteome</keyword>
<accession>A0ABP9VU03</accession>
<feature type="domain" description="RNA polymerase sigma-70 region 2" evidence="5">
    <location>
        <begin position="15"/>
        <end position="79"/>
    </location>
</feature>
<evidence type="ECO:0000256" key="2">
    <source>
        <dbReference type="ARBA" id="ARBA00023015"/>
    </source>
</evidence>
<dbReference type="Pfam" id="PF08281">
    <property type="entry name" value="Sigma70_r4_2"/>
    <property type="match status" value="1"/>
</dbReference>
<organism evidence="7 8">
    <name type="scientific">Novipirellula caenicola</name>
    <dbReference type="NCBI Taxonomy" id="1536901"/>
    <lineage>
        <taxon>Bacteria</taxon>
        <taxon>Pseudomonadati</taxon>
        <taxon>Planctomycetota</taxon>
        <taxon>Planctomycetia</taxon>
        <taxon>Pirellulales</taxon>
        <taxon>Pirellulaceae</taxon>
        <taxon>Novipirellula</taxon>
    </lineage>
</organism>
<dbReference type="InterPro" id="IPR007627">
    <property type="entry name" value="RNA_pol_sigma70_r2"/>
</dbReference>
<dbReference type="InterPro" id="IPR013325">
    <property type="entry name" value="RNA_pol_sigma_r2"/>
</dbReference>